<name>A0A8A4ZH56_9MICO</name>
<dbReference type="InterPro" id="IPR054206">
    <property type="entry name" value="DUF6912"/>
</dbReference>
<dbReference type="Pfam" id="PF21853">
    <property type="entry name" value="DUF6912"/>
    <property type="match status" value="1"/>
</dbReference>
<proteinExistence type="predicted"/>
<evidence type="ECO:0000313" key="1">
    <source>
        <dbReference type="EMBL" id="QTE30293.1"/>
    </source>
</evidence>
<keyword evidence="2" id="KW-1185">Reference proteome</keyword>
<dbReference type="EMBL" id="CP071868">
    <property type="protein sequence ID" value="QTE30293.1"/>
    <property type="molecule type" value="Genomic_DNA"/>
</dbReference>
<reference evidence="1" key="1">
    <citation type="submission" date="2021-03" db="EMBL/GenBank/DDBJ databases">
        <title>Pengzhenrongella sicca gen. nov., sp. nov., a new member of suborder Micrococcineae isolated from High-Arctic tundra soil.</title>
        <authorList>
            <person name="Peng F."/>
        </authorList>
    </citation>
    <scope>NUCLEOTIDE SEQUENCE</scope>
    <source>
        <strain evidence="1">LRZ-2</strain>
    </source>
</reference>
<evidence type="ECO:0000313" key="2">
    <source>
        <dbReference type="Proteomes" id="UP000663937"/>
    </source>
</evidence>
<dbReference type="AlphaFoldDB" id="A0A8A4ZH56"/>
<dbReference type="KEGG" id="psic:J4E96_04625"/>
<gene>
    <name evidence="1" type="ORF">J4E96_04625</name>
</gene>
<dbReference type="Proteomes" id="UP000663937">
    <property type="component" value="Chromosome"/>
</dbReference>
<accession>A0A8A4ZH56</accession>
<dbReference type="RefSeq" id="WP_227424622.1">
    <property type="nucleotide sequence ID" value="NZ_CP071868.1"/>
</dbReference>
<sequence>MRIYLPASLLDLAPSDAGLRPPLVPRRAHAVTPGLRALFPDDDDEGLEFAAQLAAADDSLELLRTSPDAPRLRLVLTADVAAGDVVPVHDDDAAPSAVDVVVAVPWDAIACGHVDEPAAAADVTAALAGAPADVERLDERDLLWYDASELGAVPRP</sequence>
<protein>
    <submittedName>
        <fullName evidence="1">Uncharacterized protein</fullName>
    </submittedName>
</protein>
<organism evidence="1 2">
    <name type="scientific">Pengzhenrongella sicca</name>
    <dbReference type="NCBI Taxonomy" id="2819238"/>
    <lineage>
        <taxon>Bacteria</taxon>
        <taxon>Bacillati</taxon>
        <taxon>Actinomycetota</taxon>
        <taxon>Actinomycetes</taxon>
        <taxon>Micrococcales</taxon>
        <taxon>Pengzhenrongella</taxon>
    </lineage>
</organism>